<name>A0AA40KSI3_9HYME</name>
<sequence>MATKKANLTRVRPGEGDERYVGVVAFRSAKCTCVTPREVPELGRTNNFARIVRSERGGLSGWINSSAFCLAEEVTSLASLSRAVGVCIPGMTGNSSNIEIRGVAPLLQSYLSRGFALVLRGAKVCASNQDLPASVS</sequence>
<dbReference type="AlphaFoldDB" id="A0AA40KSI3"/>
<organism evidence="1 2">
    <name type="scientific">Melipona bicolor</name>
    <dbReference type="NCBI Taxonomy" id="60889"/>
    <lineage>
        <taxon>Eukaryota</taxon>
        <taxon>Metazoa</taxon>
        <taxon>Ecdysozoa</taxon>
        <taxon>Arthropoda</taxon>
        <taxon>Hexapoda</taxon>
        <taxon>Insecta</taxon>
        <taxon>Pterygota</taxon>
        <taxon>Neoptera</taxon>
        <taxon>Endopterygota</taxon>
        <taxon>Hymenoptera</taxon>
        <taxon>Apocrita</taxon>
        <taxon>Aculeata</taxon>
        <taxon>Apoidea</taxon>
        <taxon>Anthophila</taxon>
        <taxon>Apidae</taxon>
        <taxon>Melipona</taxon>
    </lineage>
</organism>
<accession>A0AA40KSI3</accession>
<evidence type="ECO:0000313" key="2">
    <source>
        <dbReference type="Proteomes" id="UP001177670"/>
    </source>
</evidence>
<gene>
    <name evidence="1" type="ORF">K0M31_017508</name>
</gene>
<keyword evidence="2" id="KW-1185">Reference proteome</keyword>
<comment type="caution">
    <text evidence="1">The sequence shown here is derived from an EMBL/GenBank/DDBJ whole genome shotgun (WGS) entry which is preliminary data.</text>
</comment>
<protein>
    <submittedName>
        <fullName evidence="1">Uncharacterized protein</fullName>
    </submittedName>
</protein>
<proteinExistence type="predicted"/>
<reference evidence="1" key="1">
    <citation type="submission" date="2021-10" db="EMBL/GenBank/DDBJ databases">
        <title>Melipona bicolor Genome sequencing and assembly.</title>
        <authorList>
            <person name="Araujo N.S."/>
            <person name="Arias M.C."/>
        </authorList>
    </citation>
    <scope>NUCLEOTIDE SEQUENCE</scope>
    <source>
        <strain evidence="1">USP_2M_L1-L4_2017</strain>
        <tissue evidence="1">Whole body</tissue>
    </source>
</reference>
<dbReference type="Proteomes" id="UP001177670">
    <property type="component" value="Unassembled WGS sequence"/>
</dbReference>
<dbReference type="EMBL" id="JAHYIQ010000006">
    <property type="protein sequence ID" value="KAK1131220.1"/>
    <property type="molecule type" value="Genomic_DNA"/>
</dbReference>
<evidence type="ECO:0000313" key="1">
    <source>
        <dbReference type="EMBL" id="KAK1131220.1"/>
    </source>
</evidence>